<proteinExistence type="predicted"/>
<comment type="caution">
    <text evidence="3">The sequence shown here is derived from an EMBL/GenBank/DDBJ whole genome shotgun (WGS) entry which is preliminary data.</text>
</comment>
<dbReference type="InterPro" id="IPR002560">
    <property type="entry name" value="Transposase_DDE"/>
</dbReference>
<gene>
    <name evidence="3" type="ORF">H9Y04_45325</name>
</gene>
<evidence type="ECO:0000259" key="2">
    <source>
        <dbReference type="PROSITE" id="PS50531"/>
    </source>
</evidence>
<feature type="domain" description="HTH IS21-type" evidence="2">
    <location>
        <begin position="76"/>
        <end position="139"/>
    </location>
</feature>
<dbReference type="InterPro" id="IPR017894">
    <property type="entry name" value="HTH_IS21_transposase_type"/>
</dbReference>
<dbReference type="Proteomes" id="UP000642284">
    <property type="component" value="Unassembled WGS sequence"/>
</dbReference>
<dbReference type="PROSITE" id="PS50531">
    <property type="entry name" value="HTH_IS21"/>
    <property type="match status" value="1"/>
</dbReference>
<feature type="compositionally biased region" description="Polar residues" evidence="1">
    <location>
        <begin position="176"/>
        <end position="188"/>
    </location>
</feature>
<keyword evidence="4" id="KW-1185">Reference proteome</keyword>
<dbReference type="Pfam" id="PF01610">
    <property type="entry name" value="DDE_Tnp_ISL3"/>
    <property type="match status" value="1"/>
</dbReference>
<evidence type="ECO:0000313" key="3">
    <source>
        <dbReference type="EMBL" id="MBC9719702.1"/>
    </source>
</evidence>
<dbReference type="RefSeq" id="WP_187820098.1">
    <property type="nucleotide sequence ID" value="NZ_JACTVJ010000066.1"/>
</dbReference>
<protein>
    <submittedName>
        <fullName evidence="3">Transposase</fullName>
    </submittedName>
</protein>
<evidence type="ECO:0000313" key="4">
    <source>
        <dbReference type="Proteomes" id="UP000642284"/>
    </source>
</evidence>
<feature type="region of interest" description="Disordered" evidence="1">
    <location>
        <begin position="156"/>
        <end position="188"/>
    </location>
</feature>
<dbReference type="EMBL" id="JACTVJ010000066">
    <property type="protein sequence ID" value="MBC9719702.1"/>
    <property type="molecule type" value="Genomic_DNA"/>
</dbReference>
<name>A0ABR7SXK9_9ACTN</name>
<evidence type="ECO:0000256" key="1">
    <source>
        <dbReference type="SAM" id="MobiDB-lite"/>
    </source>
</evidence>
<feature type="compositionally biased region" description="Basic and acidic residues" evidence="1">
    <location>
        <begin position="156"/>
        <end position="173"/>
    </location>
</feature>
<reference evidence="3 4" key="1">
    <citation type="submission" date="2020-08" db="EMBL/GenBank/DDBJ databases">
        <title>Genemic of Streptomyces polyaspartic.</title>
        <authorList>
            <person name="Liu W."/>
        </authorList>
    </citation>
    <scope>NUCLEOTIDE SEQUENCE [LARGE SCALE GENOMIC DNA]</scope>
    <source>
        <strain evidence="3 4">TRM66268-LWL</strain>
    </source>
</reference>
<accession>A0ABR7SXK9</accession>
<organism evidence="3 4">
    <name type="scientific">Streptomyces polyasparticus</name>
    <dbReference type="NCBI Taxonomy" id="2767826"/>
    <lineage>
        <taxon>Bacteria</taxon>
        <taxon>Bacillati</taxon>
        <taxon>Actinomycetota</taxon>
        <taxon>Actinomycetes</taxon>
        <taxon>Kitasatosporales</taxon>
        <taxon>Streptomycetaceae</taxon>
        <taxon>Streptomyces</taxon>
    </lineage>
</organism>
<dbReference type="Gene3D" id="1.10.10.60">
    <property type="entry name" value="Homeodomain-like"/>
    <property type="match status" value="1"/>
</dbReference>
<sequence>MCRDGASAYAEAVRAAAPDAVQVADRFHLRMYLCDTVEECVVAHRECLIRPQQDPAPPPSTPGHRPTCKRAINTHQRHAAVRELYAVGANITQISERLGLDRKTVCRYATAPAPEALLGPSRHIHGPLQRFHAYLKQRWNEDCTDSSRLYQEKRLTSCRRGREARGHGGREVLGRSQGTDQQGLSAAR</sequence>